<dbReference type="RefSeq" id="WP_145893117.1">
    <property type="nucleotide sequence ID" value="NZ_VOBQ01000008.1"/>
</dbReference>
<dbReference type="AlphaFoldDB" id="A0A562ZT91"/>
<name>A0A562ZT91_9BURK</name>
<reference evidence="1 2" key="1">
    <citation type="submission" date="2019-07" db="EMBL/GenBank/DDBJ databases">
        <title>Caenimonas sedimenti sp. nov., isolated from activated sludge.</title>
        <authorList>
            <person name="Xu J."/>
        </authorList>
    </citation>
    <scope>NUCLEOTIDE SEQUENCE [LARGE SCALE GENOMIC DNA]</scope>
    <source>
        <strain evidence="1 2">HX-9-20</strain>
    </source>
</reference>
<protein>
    <submittedName>
        <fullName evidence="1">Uncharacterized protein</fullName>
    </submittedName>
</protein>
<gene>
    <name evidence="1" type="ORF">FN976_11365</name>
</gene>
<sequence length="208" mass="23071">MVDPTAPLLAIVAEAVPFLRIDGVQRRDWCRVMRAARDPRIGPWRYVARYTVLDQSTWDAPGEVLYLVTDAAARVRLVGESGSRLKGRWKLAPMFELGTRRPMGQRALFHSSAWRSIEAAFDGGEPMPFTVSAIFRPQLEALCRREGGVLAGALERARAGQRDLAHHVETYVCGLVACGLPLWNIAKTGSKRDPTVRVDTTLHPGIQI</sequence>
<accession>A0A562ZT91</accession>
<proteinExistence type="predicted"/>
<dbReference type="EMBL" id="VOBQ01000008">
    <property type="protein sequence ID" value="TWO71505.1"/>
    <property type="molecule type" value="Genomic_DNA"/>
</dbReference>
<organism evidence="1 2">
    <name type="scientific">Caenimonas sedimenti</name>
    <dbReference type="NCBI Taxonomy" id="2596921"/>
    <lineage>
        <taxon>Bacteria</taxon>
        <taxon>Pseudomonadati</taxon>
        <taxon>Pseudomonadota</taxon>
        <taxon>Betaproteobacteria</taxon>
        <taxon>Burkholderiales</taxon>
        <taxon>Comamonadaceae</taxon>
        <taxon>Caenimonas</taxon>
    </lineage>
</organism>
<comment type="caution">
    <text evidence="1">The sequence shown here is derived from an EMBL/GenBank/DDBJ whole genome shotgun (WGS) entry which is preliminary data.</text>
</comment>
<evidence type="ECO:0000313" key="1">
    <source>
        <dbReference type="EMBL" id="TWO71505.1"/>
    </source>
</evidence>
<dbReference type="Proteomes" id="UP000318199">
    <property type="component" value="Unassembled WGS sequence"/>
</dbReference>
<dbReference type="OrthoDB" id="8852777at2"/>
<evidence type="ECO:0000313" key="2">
    <source>
        <dbReference type="Proteomes" id="UP000318199"/>
    </source>
</evidence>
<keyword evidence="2" id="KW-1185">Reference proteome</keyword>